<dbReference type="Proteomes" id="UP000025227">
    <property type="component" value="Unplaced"/>
</dbReference>
<keyword evidence="1" id="KW-1185">Reference proteome</keyword>
<organism evidence="1 2">
    <name type="scientific">Haemonchus contortus</name>
    <name type="common">Barber pole worm</name>
    <dbReference type="NCBI Taxonomy" id="6289"/>
    <lineage>
        <taxon>Eukaryota</taxon>
        <taxon>Metazoa</taxon>
        <taxon>Ecdysozoa</taxon>
        <taxon>Nematoda</taxon>
        <taxon>Chromadorea</taxon>
        <taxon>Rhabditida</taxon>
        <taxon>Rhabditina</taxon>
        <taxon>Rhabditomorpha</taxon>
        <taxon>Strongyloidea</taxon>
        <taxon>Trichostrongylidae</taxon>
        <taxon>Haemonchus</taxon>
    </lineage>
</organism>
<evidence type="ECO:0000313" key="2">
    <source>
        <dbReference type="WBParaSite" id="HCON_00052990-00001"/>
    </source>
</evidence>
<dbReference type="WBParaSite" id="HCON_00052990-00001">
    <property type="protein sequence ID" value="HCON_00052990-00001"/>
    <property type="gene ID" value="HCON_00052990"/>
</dbReference>
<protein>
    <submittedName>
        <fullName evidence="2">Endo/exonuclease/phosphatase domain-containing protein</fullName>
    </submittedName>
</protein>
<sequence length="126" mass="14487">MRIYAFKARKLASEACINRDLMMQAREIKYDVVGLTETRRHRPLHAVFEPGEGIFLATCHSRGVGGVIVGDFNAEIGLRRTTEEIHIGTHGMEWNEQRERLLEFIMSTHTIHGNSQLQKPSNLRWT</sequence>
<accession>A0A7I4Y438</accession>
<name>A0A7I4Y438_HAECO</name>
<dbReference type="AlphaFoldDB" id="A0A7I4Y438"/>
<reference evidence="2" key="1">
    <citation type="submission" date="2020-12" db="UniProtKB">
        <authorList>
            <consortium name="WormBaseParasite"/>
        </authorList>
    </citation>
    <scope>IDENTIFICATION</scope>
    <source>
        <strain evidence="2">MHco3</strain>
    </source>
</reference>
<evidence type="ECO:0000313" key="1">
    <source>
        <dbReference type="Proteomes" id="UP000025227"/>
    </source>
</evidence>
<proteinExistence type="predicted"/>